<proteinExistence type="predicted"/>
<name>A0A822DDL9_9BILA</name>
<dbReference type="SUPFAM" id="SSF53756">
    <property type="entry name" value="UDP-Glycosyltransferase/glycogen phosphorylase"/>
    <property type="match status" value="1"/>
</dbReference>
<dbReference type="InterPro" id="IPR050426">
    <property type="entry name" value="Glycosyltransferase_28"/>
</dbReference>
<dbReference type="PANTHER" id="PTHR48050">
    <property type="entry name" value="STEROL 3-BETA-GLUCOSYLTRANSFERASE"/>
    <property type="match status" value="1"/>
</dbReference>
<dbReference type="AlphaFoldDB" id="A0A822DDL9"/>
<gene>
    <name evidence="1" type="ORF">QYT958_LOCUS43048</name>
</gene>
<feature type="non-terminal residue" evidence="1">
    <location>
        <position position="80"/>
    </location>
</feature>
<dbReference type="Gene3D" id="3.40.50.2000">
    <property type="entry name" value="Glycogen Phosphorylase B"/>
    <property type="match status" value="1"/>
</dbReference>
<reference evidence="1" key="1">
    <citation type="submission" date="2021-02" db="EMBL/GenBank/DDBJ databases">
        <authorList>
            <person name="Nowell W R."/>
        </authorList>
    </citation>
    <scope>NUCLEOTIDE SEQUENCE</scope>
</reference>
<comment type="caution">
    <text evidence="1">The sequence shown here is derived from an EMBL/GenBank/DDBJ whole genome shotgun (WGS) entry which is preliminary data.</text>
</comment>
<organism evidence="1 2">
    <name type="scientific">Rotaria socialis</name>
    <dbReference type="NCBI Taxonomy" id="392032"/>
    <lineage>
        <taxon>Eukaryota</taxon>
        <taxon>Metazoa</taxon>
        <taxon>Spiralia</taxon>
        <taxon>Gnathifera</taxon>
        <taxon>Rotifera</taxon>
        <taxon>Eurotatoria</taxon>
        <taxon>Bdelloidea</taxon>
        <taxon>Philodinida</taxon>
        <taxon>Philodinidae</taxon>
        <taxon>Rotaria</taxon>
    </lineage>
</organism>
<dbReference type="EMBL" id="CAJOBR010058796">
    <property type="protein sequence ID" value="CAF5067830.1"/>
    <property type="molecule type" value="Genomic_DNA"/>
</dbReference>
<protein>
    <submittedName>
        <fullName evidence="1">Uncharacterized protein</fullName>
    </submittedName>
</protein>
<evidence type="ECO:0000313" key="2">
    <source>
        <dbReference type="Proteomes" id="UP000663848"/>
    </source>
</evidence>
<sequence length="80" mass="8859">MMGTMFEADEQMEFIRKILLALDRNNCKAVISLVGFTNTAASKLSTTDNIFYLAHAIPHSWLFLYMTATIHHGGAGTTHA</sequence>
<dbReference type="PANTHER" id="PTHR48050:SF13">
    <property type="entry name" value="STEROL 3-BETA-GLUCOSYLTRANSFERASE UGT80A2"/>
    <property type="match status" value="1"/>
</dbReference>
<accession>A0A822DDL9</accession>
<dbReference type="Proteomes" id="UP000663848">
    <property type="component" value="Unassembled WGS sequence"/>
</dbReference>
<evidence type="ECO:0000313" key="1">
    <source>
        <dbReference type="EMBL" id="CAF5067830.1"/>
    </source>
</evidence>